<gene>
    <name evidence="2" type="ORF">GGQ63_003654</name>
</gene>
<feature type="domain" description="Fe/B12 periplasmic-binding" evidence="1">
    <location>
        <begin position="10"/>
        <end position="264"/>
    </location>
</feature>
<proteinExistence type="predicted"/>
<evidence type="ECO:0000313" key="3">
    <source>
        <dbReference type="Proteomes" id="UP000523821"/>
    </source>
</evidence>
<dbReference type="InterPro" id="IPR002491">
    <property type="entry name" value="ABC_transptr_periplasmic_BD"/>
</dbReference>
<evidence type="ECO:0000313" key="2">
    <source>
        <dbReference type="EMBL" id="MBB5754566.1"/>
    </source>
</evidence>
<reference evidence="2 3" key="1">
    <citation type="submission" date="2020-08" db="EMBL/GenBank/DDBJ databases">
        <title>Genomic Encyclopedia of Type Strains, Phase IV (KMG-IV): sequencing the most valuable type-strain genomes for metagenomic binning, comparative biology and taxonomic classification.</title>
        <authorList>
            <person name="Goeker M."/>
        </authorList>
    </citation>
    <scope>NUCLEOTIDE SEQUENCE [LARGE SCALE GENOMIC DNA]</scope>
    <source>
        <strain evidence="2 3">DSM 16268</strain>
    </source>
</reference>
<dbReference type="PROSITE" id="PS50983">
    <property type="entry name" value="FE_B12_PBP"/>
    <property type="match status" value="1"/>
</dbReference>
<dbReference type="EMBL" id="JACHOO010000009">
    <property type="protein sequence ID" value="MBB5754566.1"/>
    <property type="molecule type" value="Genomic_DNA"/>
</dbReference>
<dbReference type="AlphaFoldDB" id="A0A7W9L3I0"/>
<dbReference type="SUPFAM" id="SSF53807">
    <property type="entry name" value="Helical backbone' metal receptor"/>
    <property type="match status" value="1"/>
</dbReference>
<dbReference type="Gene3D" id="3.40.50.1980">
    <property type="entry name" value="Nitrogenase molybdenum iron protein domain"/>
    <property type="match status" value="2"/>
</dbReference>
<keyword evidence="3" id="KW-1185">Reference proteome</keyword>
<accession>A0A7W9L3I0</accession>
<name>A0A7W9L3I0_9HYPH</name>
<dbReference type="RefSeq" id="WP_343061200.1">
    <property type="nucleotide sequence ID" value="NZ_JACHOO010000009.1"/>
</dbReference>
<organism evidence="2 3">
    <name type="scientific">Prosthecomicrobium pneumaticum</name>
    <dbReference type="NCBI Taxonomy" id="81895"/>
    <lineage>
        <taxon>Bacteria</taxon>
        <taxon>Pseudomonadati</taxon>
        <taxon>Pseudomonadota</taxon>
        <taxon>Alphaproteobacteria</taxon>
        <taxon>Hyphomicrobiales</taxon>
        <taxon>Kaistiaceae</taxon>
        <taxon>Prosthecomicrobium</taxon>
    </lineage>
</organism>
<dbReference type="Pfam" id="PF01497">
    <property type="entry name" value="Peripla_BP_2"/>
    <property type="match status" value="1"/>
</dbReference>
<sequence>MRESPGAPARVVSINACADQLLLALADPGQIAALSLYADDPSLSFLAAEAARFPHDAGPAETVIARRPDLVLAGRYTKRETREMLKRLGFRVVELASVRTIDESIAQIRAVAALIGRAEAGEALVAAIERARAEAAAAAAAHPSRPAVAVYQRRGWVTGGDTLTGELIRLAGFADAGAVLAGRSGGLVPLERMVAAPPDYLLVGEAAGPAEDQGRALLAHPALAALFPPDRRIVLPARLTVCGGPSLPAAIAMLARARQEISVP</sequence>
<comment type="caution">
    <text evidence="2">The sequence shown here is derived from an EMBL/GenBank/DDBJ whole genome shotgun (WGS) entry which is preliminary data.</text>
</comment>
<protein>
    <submittedName>
        <fullName evidence="2">Iron complex transport system substrate-binding protein</fullName>
    </submittedName>
</protein>
<dbReference type="Proteomes" id="UP000523821">
    <property type="component" value="Unassembled WGS sequence"/>
</dbReference>
<dbReference type="PANTHER" id="PTHR30535">
    <property type="entry name" value="VITAMIN B12-BINDING PROTEIN"/>
    <property type="match status" value="1"/>
</dbReference>
<dbReference type="PANTHER" id="PTHR30535:SF4">
    <property type="entry name" value="HEMIN-BINDING PERIPLASMIC PROTEIN HMUT"/>
    <property type="match status" value="1"/>
</dbReference>
<evidence type="ECO:0000259" key="1">
    <source>
        <dbReference type="PROSITE" id="PS50983"/>
    </source>
</evidence>
<dbReference type="InterPro" id="IPR050902">
    <property type="entry name" value="ABC_Transporter_SBP"/>
</dbReference>